<keyword evidence="1" id="KW-0479">Metal-binding</keyword>
<dbReference type="SUPFAM" id="SSF144232">
    <property type="entry name" value="HIT/MYND zinc finger-like"/>
    <property type="match status" value="1"/>
</dbReference>
<dbReference type="PROSITE" id="PS51083">
    <property type="entry name" value="ZF_HIT"/>
    <property type="match status" value="1"/>
</dbReference>
<dbReference type="GO" id="GO:0008270">
    <property type="term" value="F:zinc ion binding"/>
    <property type="evidence" value="ECO:0007669"/>
    <property type="project" value="UniProtKB-UniRule"/>
</dbReference>
<dbReference type="Pfam" id="PF04438">
    <property type="entry name" value="zf-HIT"/>
    <property type="match status" value="1"/>
</dbReference>
<dbReference type="PANTHER" id="PTHR15555">
    <property type="entry name" value="ZINC FINGER HIT DOMAIN CONTAINING PROTEIN 2 PROTEIN FON -RELATED"/>
    <property type="match status" value="1"/>
</dbReference>
<keyword evidence="4" id="KW-1185">Reference proteome</keyword>
<reference evidence="3" key="1">
    <citation type="journal article" date="2022" name="Proc. Natl. Acad. Sci. U.S.A.">
        <title>Life cycle and functional genomics of the unicellular red alga Galdieria for elucidating algal and plant evolution and industrial use.</title>
        <authorList>
            <person name="Hirooka S."/>
            <person name="Itabashi T."/>
            <person name="Ichinose T.M."/>
            <person name="Onuma R."/>
            <person name="Fujiwara T."/>
            <person name="Yamashita S."/>
            <person name="Jong L.W."/>
            <person name="Tomita R."/>
            <person name="Iwane A.H."/>
            <person name="Miyagishima S.Y."/>
        </authorList>
    </citation>
    <scope>NUCLEOTIDE SEQUENCE</scope>
    <source>
        <strain evidence="3">NBRC 102759</strain>
    </source>
</reference>
<gene>
    <name evidence="3" type="ORF">GpartN1_g3482.t1</name>
</gene>
<dbReference type="InterPro" id="IPR007529">
    <property type="entry name" value="Znf_HIT"/>
</dbReference>
<evidence type="ECO:0000259" key="2">
    <source>
        <dbReference type="PROSITE" id="PS51083"/>
    </source>
</evidence>
<evidence type="ECO:0000313" key="3">
    <source>
        <dbReference type="EMBL" id="GJQ11691.1"/>
    </source>
</evidence>
<proteinExistence type="predicted"/>
<dbReference type="OrthoDB" id="10005492at2759"/>
<feature type="domain" description="HIT-type" evidence="2">
    <location>
        <begin position="17"/>
        <end position="49"/>
    </location>
</feature>
<name>A0A9C7PW97_9RHOD</name>
<dbReference type="EMBL" id="BQMJ01000026">
    <property type="protein sequence ID" value="GJQ11691.1"/>
    <property type="molecule type" value="Genomic_DNA"/>
</dbReference>
<keyword evidence="1" id="KW-0862">Zinc</keyword>
<evidence type="ECO:0000256" key="1">
    <source>
        <dbReference type="PROSITE-ProRule" id="PRU00453"/>
    </source>
</evidence>
<evidence type="ECO:0000313" key="4">
    <source>
        <dbReference type="Proteomes" id="UP001061958"/>
    </source>
</evidence>
<keyword evidence="1" id="KW-0863">Zinc-finger</keyword>
<dbReference type="InterPro" id="IPR039646">
    <property type="entry name" value="ZNHIT2"/>
</dbReference>
<dbReference type="CDD" id="cd23024">
    <property type="entry name" value="zf-HIT_ZNHIT2-3"/>
    <property type="match status" value="1"/>
</dbReference>
<accession>A0A9C7PW97</accession>
<reference evidence="3" key="2">
    <citation type="submission" date="2022-01" db="EMBL/GenBank/DDBJ databases">
        <authorList>
            <person name="Hirooka S."/>
            <person name="Miyagishima S.Y."/>
        </authorList>
    </citation>
    <scope>NUCLEOTIDE SEQUENCE</scope>
    <source>
        <strain evidence="3">NBRC 102759</strain>
    </source>
</reference>
<protein>
    <recommendedName>
        <fullName evidence="2">HIT-type domain-containing protein</fullName>
    </recommendedName>
</protein>
<dbReference type="AlphaFoldDB" id="A0A9C7PW97"/>
<comment type="caution">
    <text evidence="3">The sequence shown here is derived from an EMBL/GenBank/DDBJ whole genome shotgun (WGS) entry which is preliminary data.</text>
</comment>
<sequence>MNSFESADIGTRTRRICGVCSKKEAPYRCPKCYVAYCSKDCYESHNISCLEQFNNSFMESLRNVFASESEKKRMQQLLQQHWNEDAQGEHFSSENETEILEEALRRLDVDEPEEVFSSLPEEIQRKFQRLVANGDLEDLVEIWKPWWEEEEPIVIEVSRSDSKTTGDERAKSARCNQEKIRFKHEPSATLKLHVVEICYAYCFCMRFFNGDLYIDCLDSFQCLLCISKVLSEDRRYASISEVLYSVLYNSQEDIHYSNSKDFSILLLRDTRLVLGKGRKGILRAVEEAEQLATAARQELKKDSCYRDWFQTLLKAEKKLSYFKFFVDSRWEETWTRYLCEILELFEQQQLETLKKS</sequence>
<dbReference type="Proteomes" id="UP001061958">
    <property type="component" value="Unassembled WGS sequence"/>
</dbReference>
<organism evidence="3 4">
    <name type="scientific">Galdieria partita</name>
    <dbReference type="NCBI Taxonomy" id="83374"/>
    <lineage>
        <taxon>Eukaryota</taxon>
        <taxon>Rhodophyta</taxon>
        <taxon>Bangiophyceae</taxon>
        <taxon>Galdieriales</taxon>
        <taxon>Galdieriaceae</taxon>
        <taxon>Galdieria</taxon>
    </lineage>
</organism>
<dbReference type="PANTHER" id="PTHR15555:SF0">
    <property type="entry name" value="ZINC FINGER HIT DOMAIN-CONTAINING PROTEIN 2"/>
    <property type="match status" value="1"/>
</dbReference>
<dbReference type="Gene3D" id="3.30.60.190">
    <property type="match status" value="1"/>
</dbReference>